<dbReference type="EMBL" id="JAQQWL010000011">
    <property type="protein sequence ID" value="KAK8050140.1"/>
    <property type="molecule type" value="Genomic_DNA"/>
</dbReference>
<evidence type="ECO:0000313" key="3">
    <source>
        <dbReference type="Proteomes" id="UP001480595"/>
    </source>
</evidence>
<dbReference type="Pfam" id="PF10307">
    <property type="entry name" value="HAD_SAK_1"/>
    <property type="match status" value="1"/>
</dbReference>
<comment type="caution">
    <text evidence="2">The sequence shown here is derived from an EMBL/GenBank/DDBJ whole genome shotgun (WGS) entry which is preliminary data.</text>
</comment>
<accession>A0ABR1TTZ6</accession>
<dbReference type="PANTHER" id="PTHR10335">
    <property type="entry name" value="RRNA 2-O-METHYLTRANSFERASE FIBRILLARIN"/>
    <property type="match status" value="1"/>
</dbReference>
<evidence type="ECO:0000259" key="1">
    <source>
        <dbReference type="Pfam" id="PF10307"/>
    </source>
</evidence>
<dbReference type="GeneID" id="92096342"/>
<protein>
    <recommendedName>
        <fullName evidence="1">Swiss Army Knife RNA repair protein HAD domain-containing protein</fullName>
    </recommendedName>
</protein>
<organism evidence="2 3">
    <name type="scientific">Apiospora phragmitis</name>
    <dbReference type="NCBI Taxonomy" id="2905665"/>
    <lineage>
        <taxon>Eukaryota</taxon>
        <taxon>Fungi</taxon>
        <taxon>Dikarya</taxon>
        <taxon>Ascomycota</taxon>
        <taxon>Pezizomycotina</taxon>
        <taxon>Sordariomycetes</taxon>
        <taxon>Xylariomycetidae</taxon>
        <taxon>Amphisphaeriales</taxon>
        <taxon>Apiosporaceae</taxon>
        <taxon>Apiospora</taxon>
    </lineage>
</organism>
<proteinExistence type="predicted"/>
<reference evidence="2 3" key="1">
    <citation type="submission" date="2023-01" db="EMBL/GenBank/DDBJ databases">
        <title>Analysis of 21 Apiospora genomes using comparative genomics revels a genus with tremendous synthesis potential of carbohydrate active enzymes and secondary metabolites.</title>
        <authorList>
            <person name="Sorensen T."/>
        </authorList>
    </citation>
    <scope>NUCLEOTIDE SEQUENCE [LARGE SCALE GENOMIC DNA]</scope>
    <source>
        <strain evidence="2 3">CBS 135458</strain>
    </source>
</reference>
<evidence type="ECO:0000313" key="2">
    <source>
        <dbReference type="EMBL" id="KAK8050140.1"/>
    </source>
</evidence>
<sequence>MHVSSYRLSFVRDLLQRLMMASRHPNGTQNGPATNTHTVTALSRWSILDKKLPPVEQIKAIHVYDFDNTLFKTPLPNQKLWNGRTTGALGSPDIFINGGWWHDSRILAATGEGVEHEENGDGRDGGTRRLSSWCISA</sequence>
<feature type="domain" description="Swiss Army Knife RNA repair protein HAD" evidence="1">
    <location>
        <begin position="73"/>
        <end position="118"/>
    </location>
</feature>
<gene>
    <name evidence="2" type="ORF">PG994_011870</name>
</gene>
<keyword evidence="3" id="KW-1185">Reference proteome</keyword>
<name>A0ABR1TTZ6_9PEZI</name>
<dbReference type="InterPro" id="IPR018812">
    <property type="entry name" value="SAK_HAD"/>
</dbReference>
<dbReference type="PANTHER" id="PTHR10335:SF23">
    <property type="entry name" value="OB FOLD-CONTAINING PROTEIN, NUCLEIC ACID BINDING"/>
    <property type="match status" value="1"/>
</dbReference>
<dbReference type="RefSeq" id="XP_066712389.1">
    <property type="nucleotide sequence ID" value="XM_066863279.1"/>
</dbReference>
<dbReference type="Proteomes" id="UP001480595">
    <property type="component" value="Unassembled WGS sequence"/>
</dbReference>